<dbReference type="EMBL" id="OY731400">
    <property type="protein sequence ID" value="CAJ1938129.1"/>
    <property type="molecule type" value="Genomic_DNA"/>
</dbReference>
<feature type="region of interest" description="Disordered" evidence="1">
    <location>
        <begin position="35"/>
        <end position="58"/>
    </location>
</feature>
<proteinExistence type="predicted"/>
<accession>A0AA86SAE7</accession>
<evidence type="ECO:0000256" key="1">
    <source>
        <dbReference type="SAM" id="MobiDB-lite"/>
    </source>
</evidence>
<gene>
    <name evidence="2" type="ORF">AYBTSS11_LOCUS8391</name>
</gene>
<evidence type="ECO:0000313" key="2">
    <source>
        <dbReference type="EMBL" id="CAJ1938129.1"/>
    </source>
</evidence>
<protein>
    <submittedName>
        <fullName evidence="2">Uncharacterized protein</fullName>
    </submittedName>
</protein>
<organism evidence="2 3">
    <name type="scientific">Sphenostylis stenocarpa</name>
    <dbReference type="NCBI Taxonomy" id="92480"/>
    <lineage>
        <taxon>Eukaryota</taxon>
        <taxon>Viridiplantae</taxon>
        <taxon>Streptophyta</taxon>
        <taxon>Embryophyta</taxon>
        <taxon>Tracheophyta</taxon>
        <taxon>Spermatophyta</taxon>
        <taxon>Magnoliopsida</taxon>
        <taxon>eudicotyledons</taxon>
        <taxon>Gunneridae</taxon>
        <taxon>Pentapetalae</taxon>
        <taxon>rosids</taxon>
        <taxon>fabids</taxon>
        <taxon>Fabales</taxon>
        <taxon>Fabaceae</taxon>
        <taxon>Papilionoideae</taxon>
        <taxon>50 kb inversion clade</taxon>
        <taxon>NPAAA clade</taxon>
        <taxon>indigoferoid/millettioid clade</taxon>
        <taxon>Phaseoleae</taxon>
        <taxon>Sphenostylis</taxon>
    </lineage>
</organism>
<feature type="compositionally biased region" description="Polar residues" evidence="1">
    <location>
        <begin position="35"/>
        <end position="47"/>
    </location>
</feature>
<dbReference type="AlphaFoldDB" id="A0AA86SAE7"/>
<keyword evidence="3" id="KW-1185">Reference proteome</keyword>
<sequence length="58" mass="6570">MKATEVFVFLWIGHWDGPHATREAIQLCSNTNKSGKINARSRVNNSDMAAGRRNRLNE</sequence>
<evidence type="ECO:0000313" key="3">
    <source>
        <dbReference type="Proteomes" id="UP001189624"/>
    </source>
</evidence>
<dbReference type="Gramene" id="rna-AYBTSS11_LOCUS8391">
    <property type="protein sequence ID" value="CAJ1938129.1"/>
    <property type="gene ID" value="gene-AYBTSS11_LOCUS8391"/>
</dbReference>
<dbReference type="Proteomes" id="UP001189624">
    <property type="component" value="Chromosome 3"/>
</dbReference>
<reference evidence="2" key="1">
    <citation type="submission" date="2023-10" db="EMBL/GenBank/DDBJ databases">
        <authorList>
            <person name="Domelevo Entfellner J.-B."/>
        </authorList>
    </citation>
    <scope>NUCLEOTIDE SEQUENCE</scope>
</reference>
<name>A0AA86SAE7_9FABA</name>